<evidence type="ECO:0000313" key="1">
    <source>
        <dbReference type="EMBL" id="CAJ0684971.1"/>
    </source>
</evidence>
<gene>
    <name evidence="1" type="ORF">R77591_02614</name>
</gene>
<comment type="caution">
    <text evidence="1">The sequence shown here is derived from an EMBL/GenBank/DDBJ whole genome shotgun (WGS) entry which is preliminary data.</text>
</comment>
<organism evidence="1 2">
    <name type="scientific">Ralstonia mannitolilytica</name>
    <dbReference type="NCBI Taxonomy" id="105219"/>
    <lineage>
        <taxon>Bacteria</taxon>
        <taxon>Pseudomonadati</taxon>
        <taxon>Pseudomonadota</taxon>
        <taxon>Betaproteobacteria</taxon>
        <taxon>Burkholderiales</taxon>
        <taxon>Burkholderiaceae</taxon>
        <taxon>Ralstonia</taxon>
    </lineage>
</organism>
<dbReference type="AlphaFoldDB" id="A0AAD2APL2"/>
<protein>
    <submittedName>
        <fullName evidence="1">Uncharacterized protein</fullName>
    </submittedName>
</protein>
<name>A0AAD2APL2_9RALS</name>
<sequence length="46" mass="5143">MLHALGWRVAVVWECALKHSVEETTQAVEEWLHGDEDVLVIGQSIG</sequence>
<accession>A0AAD2APL2</accession>
<dbReference type="Proteomes" id="UP001190002">
    <property type="component" value="Unassembled WGS sequence"/>
</dbReference>
<dbReference type="InterPro" id="IPR011335">
    <property type="entry name" value="Restrct_endonuc-II-like"/>
</dbReference>
<dbReference type="Gene3D" id="3.40.960.10">
    <property type="entry name" value="VSR Endonuclease"/>
    <property type="match status" value="1"/>
</dbReference>
<dbReference type="EMBL" id="CATVXE010000010">
    <property type="protein sequence ID" value="CAJ0684971.1"/>
    <property type="molecule type" value="Genomic_DNA"/>
</dbReference>
<reference evidence="1" key="1">
    <citation type="submission" date="2023-07" db="EMBL/GenBank/DDBJ databases">
        <authorList>
            <person name="Peeters C."/>
        </authorList>
    </citation>
    <scope>NUCLEOTIDE SEQUENCE</scope>
    <source>
        <strain evidence="1">R-77591</strain>
    </source>
</reference>
<evidence type="ECO:0000313" key="2">
    <source>
        <dbReference type="Proteomes" id="UP001190002"/>
    </source>
</evidence>
<dbReference type="SUPFAM" id="SSF52980">
    <property type="entry name" value="Restriction endonuclease-like"/>
    <property type="match status" value="1"/>
</dbReference>
<proteinExistence type="predicted"/>